<proteinExistence type="predicted"/>
<reference evidence="1 2" key="1">
    <citation type="journal article" date="2013" name="Genome Announc.">
        <title>Genome Sequence of Campylobacter showae UNSWCD, Isolated from a Patient with Crohn's Disease.</title>
        <authorList>
            <person name="Tay A.P."/>
            <person name="Kaakoush N.O."/>
            <person name="Deshpande N.P."/>
            <person name="Chen Z."/>
            <person name="Mitchell H."/>
            <person name="Wilkins M.R."/>
        </authorList>
    </citation>
    <scope>NUCLEOTIDE SEQUENCE [LARGE SCALE GENOMIC DNA]</scope>
    <source>
        <strain evidence="1 2">CSUNSWCD</strain>
    </source>
</reference>
<protein>
    <submittedName>
        <fullName evidence="1">Uncharacterized protein</fullName>
    </submittedName>
</protein>
<gene>
    <name evidence="1" type="ORF">CSUNSWCD_1577</name>
</gene>
<evidence type="ECO:0000313" key="1">
    <source>
        <dbReference type="EMBL" id="EKU11539.1"/>
    </source>
</evidence>
<dbReference type="Proteomes" id="UP000011939">
    <property type="component" value="Unassembled WGS sequence"/>
</dbReference>
<sequence length="40" mass="4651">MPSLASKNLHDSQIRSKIFPLRFLNFNKHKSLCIKTLPLI</sequence>
<dbReference type="EMBL" id="AMZQ01000005">
    <property type="protein sequence ID" value="EKU11539.1"/>
    <property type="molecule type" value="Genomic_DNA"/>
</dbReference>
<dbReference type="STRING" id="1244083.CSUNSWCD_1577"/>
<comment type="caution">
    <text evidence="1">The sequence shown here is derived from an EMBL/GenBank/DDBJ whole genome shotgun (WGS) entry which is preliminary data.</text>
</comment>
<accession>M5IQJ1</accession>
<dbReference type="AlphaFoldDB" id="M5IQJ1"/>
<evidence type="ECO:0000313" key="2">
    <source>
        <dbReference type="Proteomes" id="UP000011939"/>
    </source>
</evidence>
<organism evidence="1 2">
    <name type="scientific">Campylobacter showae CSUNSWCD</name>
    <dbReference type="NCBI Taxonomy" id="1244083"/>
    <lineage>
        <taxon>Bacteria</taxon>
        <taxon>Pseudomonadati</taxon>
        <taxon>Campylobacterota</taxon>
        <taxon>Epsilonproteobacteria</taxon>
        <taxon>Campylobacterales</taxon>
        <taxon>Campylobacteraceae</taxon>
        <taxon>Campylobacter</taxon>
    </lineage>
</organism>
<name>M5IQJ1_9BACT</name>